<dbReference type="RefSeq" id="WP_308472958.1">
    <property type="nucleotide sequence ID" value="NZ_OY726394.1"/>
</dbReference>
<feature type="compositionally biased region" description="Pro residues" evidence="1">
    <location>
        <begin position="287"/>
        <end position="300"/>
    </location>
</feature>
<dbReference type="Proteomes" id="UP001190336">
    <property type="component" value="Chromosome"/>
</dbReference>
<evidence type="ECO:0000256" key="2">
    <source>
        <dbReference type="SAM" id="SignalP"/>
    </source>
</evidence>
<evidence type="ECO:0000313" key="4">
    <source>
        <dbReference type="EMBL" id="CAJ1499301.1"/>
    </source>
</evidence>
<keyword evidence="2" id="KW-0732">Signal</keyword>
<proteinExistence type="predicted"/>
<dbReference type="EMBL" id="OY726394">
    <property type="protein sequence ID" value="CAJ1499301.1"/>
    <property type="molecule type" value="Genomic_DNA"/>
</dbReference>
<reference evidence="4 5" key="1">
    <citation type="submission" date="2023-08" db="EMBL/GenBank/DDBJ databases">
        <authorList>
            <person name="Folkvardsen B D."/>
            <person name="Norman A."/>
        </authorList>
    </citation>
    <scope>NUCLEOTIDE SEQUENCE [LARGE SCALE GENOMIC DNA]</scope>
    <source>
        <strain evidence="4 5">Mu0083</strain>
    </source>
</reference>
<dbReference type="InterPro" id="IPR007969">
    <property type="entry name" value="DUF732"/>
</dbReference>
<organism evidence="4 5">
    <name type="scientific">[Mycobacterium] kokjensenii</name>
    <dbReference type="NCBI Taxonomy" id="3064287"/>
    <lineage>
        <taxon>Bacteria</taxon>
        <taxon>Bacillati</taxon>
        <taxon>Actinomycetota</taxon>
        <taxon>Actinomycetes</taxon>
        <taxon>Mycobacteriales</taxon>
        <taxon>Mycobacteriaceae</taxon>
        <taxon>Mycolicibacter</taxon>
    </lineage>
</organism>
<keyword evidence="5" id="KW-1185">Reference proteome</keyword>
<evidence type="ECO:0000313" key="5">
    <source>
        <dbReference type="Proteomes" id="UP001190336"/>
    </source>
</evidence>
<feature type="domain" description="DUF732" evidence="3">
    <location>
        <begin position="35"/>
        <end position="116"/>
    </location>
</feature>
<feature type="signal peptide" evidence="2">
    <location>
        <begin position="1"/>
        <end position="31"/>
    </location>
</feature>
<feature type="compositionally biased region" description="Pro residues" evidence="1">
    <location>
        <begin position="171"/>
        <end position="181"/>
    </location>
</feature>
<protein>
    <submittedName>
        <fullName evidence="4">DUF732 domain-containing protein</fullName>
    </submittedName>
</protein>
<name>A0ABN9N2B5_9MYCO</name>
<gene>
    <name evidence="4" type="ORF">MU0083_002144</name>
</gene>
<feature type="chain" id="PRO_5045393005" evidence="2">
    <location>
        <begin position="32"/>
        <end position="308"/>
    </location>
</feature>
<sequence>MFIHTFSHPGTAITAAAAMAAALLSGGIATADPGQDDQFLAVLQRDQIPVMYNAATVIDAGQTVCRKLDDGIPAGDVLDGLENDAFQMNPELNQEAARLAVTMSRFISAAVEVYCPAEQGKIASLQSSVPDRPREALRVVLVSNSGTTPAAMGATLGSPVGTIATGDASQPGPPKIPPPKAPEAKIPRRPGAVTKPRPRQVPPPPPQATPARPQQPPPPPQQAPPPPPPLQQAPPPPPPPQQAPPPPPQQAPPSPGAGPQPGGIAEGGSGNGNGNGNGGNGIGDAAPPAPPPPPEQPRPPGMIQLVPW</sequence>
<accession>A0ABN9N2B5</accession>
<feature type="compositionally biased region" description="Pro residues" evidence="1">
    <location>
        <begin position="199"/>
        <end position="258"/>
    </location>
</feature>
<feature type="compositionally biased region" description="Gly residues" evidence="1">
    <location>
        <begin position="259"/>
        <end position="282"/>
    </location>
</feature>
<evidence type="ECO:0000256" key="1">
    <source>
        <dbReference type="SAM" id="MobiDB-lite"/>
    </source>
</evidence>
<feature type="region of interest" description="Disordered" evidence="1">
    <location>
        <begin position="147"/>
        <end position="308"/>
    </location>
</feature>
<dbReference type="Pfam" id="PF05305">
    <property type="entry name" value="DUF732"/>
    <property type="match status" value="1"/>
</dbReference>
<evidence type="ECO:0000259" key="3">
    <source>
        <dbReference type="Pfam" id="PF05305"/>
    </source>
</evidence>